<name>A0A0A9G2Z6_ARUDO</name>
<sequence>MATFASCLFKLLVNFRRLAFGTSESWMSPKAKSQKHVATCFSTSGF</sequence>
<keyword evidence="1" id="KW-0732">Signal</keyword>
<evidence type="ECO:0000256" key="1">
    <source>
        <dbReference type="SAM" id="SignalP"/>
    </source>
</evidence>
<organism evidence="2">
    <name type="scientific">Arundo donax</name>
    <name type="common">Giant reed</name>
    <name type="synonym">Donax arundinaceus</name>
    <dbReference type="NCBI Taxonomy" id="35708"/>
    <lineage>
        <taxon>Eukaryota</taxon>
        <taxon>Viridiplantae</taxon>
        <taxon>Streptophyta</taxon>
        <taxon>Embryophyta</taxon>
        <taxon>Tracheophyta</taxon>
        <taxon>Spermatophyta</taxon>
        <taxon>Magnoliopsida</taxon>
        <taxon>Liliopsida</taxon>
        <taxon>Poales</taxon>
        <taxon>Poaceae</taxon>
        <taxon>PACMAD clade</taxon>
        <taxon>Arundinoideae</taxon>
        <taxon>Arundineae</taxon>
        <taxon>Arundo</taxon>
    </lineage>
</organism>
<evidence type="ECO:0000313" key="2">
    <source>
        <dbReference type="EMBL" id="JAE14993.1"/>
    </source>
</evidence>
<feature type="chain" id="PRO_5002064896" evidence="1">
    <location>
        <begin position="22"/>
        <end position="46"/>
    </location>
</feature>
<reference evidence="2" key="2">
    <citation type="journal article" date="2015" name="Data Brief">
        <title>Shoot transcriptome of the giant reed, Arundo donax.</title>
        <authorList>
            <person name="Barrero R.A."/>
            <person name="Guerrero F.D."/>
            <person name="Moolhuijzen P."/>
            <person name="Goolsby J.A."/>
            <person name="Tidwell J."/>
            <person name="Bellgard S.E."/>
            <person name="Bellgard M.I."/>
        </authorList>
    </citation>
    <scope>NUCLEOTIDE SEQUENCE</scope>
    <source>
        <tissue evidence="2">Shoot tissue taken approximately 20 cm above the soil surface</tissue>
    </source>
</reference>
<dbReference type="AlphaFoldDB" id="A0A0A9G2Z6"/>
<accession>A0A0A9G2Z6</accession>
<proteinExistence type="predicted"/>
<dbReference type="EMBL" id="GBRH01182903">
    <property type="protein sequence ID" value="JAE14993.1"/>
    <property type="molecule type" value="Transcribed_RNA"/>
</dbReference>
<feature type="signal peptide" evidence="1">
    <location>
        <begin position="1"/>
        <end position="21"/>
    </location>
</feature>
<protein>
    <submittedName>
        <fullName evidence="2">Uncharacterized protein</fullName>
    </submittedName>
</protein>
<reference evidence="2" key="1">
    <citation type="submission" date="2014-09" db="EMBL/GenBank/DDBJ databases">
        <authorList>
            <person name="Magalhaes I.L.F."/>
            <person name="Oliveira U."/>
            <person name="Santos F.R."/>
            <person name="Vidigal T.H.D.A."/>
            <person name="Brescovit A.D."/>
            <person name="Santos A.J."/>
        </authorList>
    </citation>
    <scope>NUCLEOTIDE SEQUENCE</scope>
    <source>
        <tissue evidence="2">Shoot tissue taken approximately 20 cm above the soil surface</tissue>
    </source>
</reference>